<comment type="caution">
    <text evidence="3">The sequence shown here is derived from an EMBL/GenBank/DDBJ whole genome shotgun (WGS) entry which is preliminary data.</text>
</comment>
<organism evidence="3 4">
    <name type="scientific">Actinacidiphila bryophytorum</name>
    <dbReference type="NCBI Taxonomy" id="1436133"/>
    <lineage>
        <taxon>Bacteria</taxon>
        <taxon>Bacillati</taxon>
        <taxon>Actinomycetota</taxon>
        <taxon>Actinomycetes</taxon>
        <taxon>Kitasatosporales</taxon>
        <taxon>Streptomycetaceae</taxon>
        <taxon>Actinacidiphila</taxon>
    </lineage>
</organism>
<dbReference type="Proteomes" id="UP001153328">
    <property type="component" value="Unassembled WGS sequence"/>
</dbReference>
<dbReference type="SUPFAM" id="SSF49785">
    <property type="entry name" value="Galactose-binding domain-like"/>
    <property type="match status" value="1"/>
</dbReference>
<dbReference type="AlphaFoldDB" id="A0A9W4MFI3"/>
<proteinExistence type="predicted"/>
<evidence type="ECO:0000313" key="3">
    <source>
        <dbReference type="EMBL" id="CAG7642769.1"/>
    </source>
</evidence>
<keyword evidence="4" id="KW-1185">Reference proteome</keyword>
<feature type="region of interest" description="Disordered" evidence="1">
    <location>
        <begin position="32"/>
        <end position="99"/>
    </location>
</feature>
<dbReference type="EMBL" id="CAJVAX010000017">
    <property type="protein sequence ID" value="CAG7642769.1"/>
    <property type="molecule type" value="Genomic_DNA"/>
</dbReference>
<dbReference type="InterPro" id="IPR057561">
    <property type="entry name" value="NADase_transloc"/>
</dbReference>
<feature type="compositionally biased region" description="Pro residues" evidence="1">
    <location>
        <begin position="57"/>
        <end position="67"/>
    </location>
</feature>
<dbReference type="InterPro" id="IPR008979">
    <property type="entry name" value="Galactose-bd-like_sf"/>
</dbReference>
<protein>
    <recommendedName>
        <fullName evidence="5">Zinc ribbon domain-containing protein</fullName>
    </recommendedName>
</protein>
<name>A0A9W4MFI3_9ACTN</name>
<evidence type="ECO:0000256" key="1">
    <source>
        <dbReference type="SAM" id="MobiDB-lite"/>
    </source>
</evidence>
<reference evidence="3" key="1">
    <citation type="submission" date="2021-06" db="EMBL/GenBank/DDBJ databases">
        <authorList>
            <person name="Arsene-Ploetze F."/>
        </authorList>
    </citation>
    <scope>NUCLEOTIDE SEQUENCE</scope>
    <source>
        <strain evidence="3">SBRY1</strain>
    </source>
</reference>
<dbReference type="NCBIfam" id="NF047619">
    <property type="entry name" value="NADase_discoid"/>
    <property type="match status" value="1"/>
</dbReference>
<accession>A0A9W4MFI3</accession>
<evidence type="ECO:0000256" key="2">
    <source>
        <dbReference type="SAM" id="Phobius"/>
    </source>
</evidence>
<feature type="compositionally biased region" description="Pro residues" evidence="1">
    <location>
        <begin position="78"/>
        <end position="97"/>
    </location>
</feature>
<feature type="compositionally biased region" description="Low complexity" evidence="1">
    <location>
        <begin position="68"/>
        <end position="77"/>
    </location>
</feature>
<keyword evidence="2" id="KW-0812">Transmembrane</keyword>
<dbReference type="Gene3D" id="2.60.120.260">
    <property type="entry name" value="Galactose-binding domain-like"/>
    <property type="match status" value="1"/>
</dbReference>
<gene>
    <name evidence="3" type="ORF">SBRY_30694</name>
</gene>
<dbReference type="RefSeq" id="WP_205042992.1">
    <property type="nucleotide sequence ID" value="NZ_CAJVAX010000017.1"/>
</dbReference>
<sequence>MVECTACGQRCERGEQFCGSCGAYLDWSAEATPPAPAAAPVAPPPVAAPVTAEAAPAPAPAPSPEPVAAPVQPQAGPAAPPPPRTVPRPPDEPPPAPGELVCGQCGAGNVPTRRFCRRCGTSLADAPAAPQLSWWRRLTTRTPRPAPAAGTRPAPSRWRRLRRPRLLVPTVVVVLGLAAFGLRGQIGGATDKVRDRVAKGSQIHAVSVTASSAAPGHAAGLAVDGTTDRYWAPAPGGAAAGQYLDARFDQPFRLLDVVIHPGASPVEEQFLKQARPESVVVTTTDSAGRSAPHVIHLADTPGPQTFHLAVSNVTRIRVTLQSAYAPSPTRHVAIAELEFFKR</sequence>
<keyword evidence="2" id="KW-0472">Membrane</keyword>
<evidence type="ECO:0008006" key="5">
    <source>
        <dbReference type="Google" id="ProtNLM"/>
    </source>
</evidence>
<feature type="compositionally biased region" description="Pro residues" evidence="1">
    <location>
        <begin position="33"/>
        <end position="47"/>
    </location>
</feature>
<feature type="transmembrane region" description="Helical" evidence="2">
    <location>
        <begin position="166"/>
        <end position="186"/>
    </location>
</feature>
<keyword evidence="2" id="KW-1133">Transmembrane helix</keyword>
<evidence type="ECO:0000313" key="4">
    <source>
        <dbReference type="Proteomes" id="UP001153328"/>
    </source>
</evidence>